<dbReference type="EMBL" id="AP015038">
    <property type="protein sequence ID" value="BAT87242.1"/>
    <property type="molecule type" value="Genomic_DNA"/>
</dbReference>
<evidence type="ECO:0000313" key="2">
    <source>
        <dbReference type="Proteomes" id="UP000291084"/>
    </source>
</evidence>
<evidence type="ECO:0000313" key="1">
    <source>
        <dbReference type="EMBL" id="BAT87242.1"/>
    </source>
</evidence>
<keyword evidence="2" id="KW-1185">Reference proteome</keyword>
<name>A0A0S3S331_PHAAN</name>
<reference evidence="1 2" key="1">
    <citation type="journal article" date="2015" name="Sci. Rep.">
        <title>The power of single molecule real-time sequencing technology in the de novo assembly of a eukaryotic genome.</title>
        <authorList>
            <person name="Sakai H."/>
            <person name="Naito K."/>
            <person name="Ogiso-Tanaka E."/>
            <person name="Takahashi Y."/>
            <person name="Iseki K."/>
            <person name="Muto C."/>
            <person name="Satou K."/>
            <person name="Teruya K."/>
            <person name="Shiroma A."/>
            <person name="Shimoji M."/>
            <person name="Hirano T."/>
            <person name="Itoh T."/>
            <person name="Kaga A."/>
            <person name="Tomooka N."/>
        </authorList>
    </citation>
    <scope>NUCLEOTIDE SEQUENCE [LARGE SCALE GENOMIC DNA]</scope>
    <source>
        <strain evidence="2">cv. Shumari</strain>
    </source>
</reference>
<sequence length="80" mass="8930">MHLITTLGVVLRAQPSAPKTKLSLSLVLSSNLPRLTPSSLLGIDVTTWLSHGYYILSPFPLRKIKMKGKVYVSLHNNIRF</sequence>
<organism evidence="1 2">
    <name type="scientific">Vigna angularis var. angularis</name>
    <dbReference type="NCBI Taxonomy" id="157739"/>
    <lineage>
        <taxon>Eukaryota</taxon>
        <taxon>Viridiplantae</taxon>
        <taxon>Streptophyta</taxon>
        <taxon>Embryophyta</taxon>
        <taxon>Tracheophyta</taxon>
        <taxon>Spermatophyta</taxon>
        <taxon>Magnoliopsida</taxon>
        <taxon>eudicotyledons</taxon>
        <taxon>Gunneridae</taxon>
        <taxon>Pentapetalae</taxon>
        <taxon>rosids</taxon>
        <taxon>fabids</taxon>
        <taxon>Fabales</taxon>
        <taxon>Fabaceae</taxon>
        <taxon>Papilionoideae</taxon>
        <taxon>50 kb inversion clade</taxon>
        <taxon>NPAAA clade</taxon>
        <taxon>indigoferoid/millettioid clade</taxon>
        <taxon>Phaseoleae</taxon>
        <taxon>Vigna</taxon>
    </lineage>
</organism>
<dbReference type="Proteomes" id="UP000291084">
    <property type="component" value="Chromosome 5"/>
</dbReference>
<proteinExistence type="predicted"/>
<accession>A0A0S3S331</accession>
<protein>
    <submittedName>
        <fullName evidence="1">Uncharacterized protein</fullName>
    </submittedName>
</protein>
<dbReference type="AlphaFoldDB" id="A0A0S3S331"/>
<gene>
    <name evidence="1" type="primary">Vigan.05G059000</name>
    <name evidence="1" type="ORF">VIGAN_05059000</name>
</gene>